<dbReference type="KEGG" id="bban:J4G43_007600"/>
<protein>
    <submittedName>
        <fullName evidence="1">Uncharacterized protein</fullName>
    </submittedName>
</protein>
<proteinExistence type="predicted"/>
<dbReference type="Proteomes" id="UP000664702">
    <property type="component" value="Chromosome"/>
</dbReference>
<evidence type="ECO:0000313" key="1">
    <source>
        <dbReference type="EMBL" id="MBO1861214.1"/>
    </source>
</evidence>
<dbReference type="RefSeq" id="WP_208084406.1">
    <property type="nucleotide sequence ID" value="NZ_CP086136.1"/>
</dbReference>
<evidence type="ECO:0000313" key="3">
    <source>
        <dbReference type="Proteomes" id="UP000664702"/>
    </source>
</evidence>
<dbReference type="EMBL" id="JAGEMI010000001">
    <property type="protein sequence ID" value="MBO1861214.1"/>
    <property type="molecule type" value="Genomic_DNA"/>
</dbReference>
<dbReference type="AlphaFoldDB" id="A0A939M5M6"/>
<evidence type="ECO:0000313" key="2">
    <source>
        <dbReference type="EMBL" id="UEM14112.1"/>
    </source>
</evidence>
<organism evidence="1">
    <name type="scientific">Bradyrhizobium barranii subsp. barranii</name>
    <dbReference type="NCBI Taxonomy" id="2823807"/>
    <lineage>
        <taxon>Bacteria</taxon>
        <taxon>Pseudomonadati</taxon>
        <taxon>Pseudomonadota</taxon>
        <taxon>Alphaproteobacteria</taxon>
        <taxon>Hyphomicrobiales</taxon>
        <taxon>Nitrobacteraceae</taxon>
        <taxon>Bradyrhizobium</taxon>
        <taxon>Bradyrhizobium barranii</taxon>
    </lineage>
</organism>
<sequence length="309" mass="33178">MNVQELFRAALKATVRTPDGWQTRVNGAGIVDAHALLRLPLSDIQLLPGVVEMAAPAALDEGDRDIEEIFKLAETRLNQDGFDWARFGAEASFLAADERRRTDPKKAGLVESRIRPKPSRAVAASAPPVLNRVLLRARSGPELVRPIELPLLAARHRLKLLGKRRGKNEASVAAAQAYLTKGGRAEILRQAESLFNSIDAKPGVSPESTKARRRVLGDADRILLDLANNNGSGISGPIDVVNLEALVMLKGRPAIKITDGVFDPDSLMGSDWEGPFAIAPDELKEMAGRVGGSISMATMSERGSSSVTA</sequence>
<gene>
    <name evidence="2" type="ORF">J4G43_007600</name>
    <name evidence="1" type="ORF">J4G43_09770</name>
</gene>
<name>A0A939M5M6_9BRAD</name>
<reference evidence="1" key="1">
    <citation type="submission" date="2021-03" db="EMBL/GenBank/DDBJ databases">
        <title>Whole Genome Sequence of Bradyrhizobium sp. Strain 144S4.</title>
        <authorList>
            <person name="Bromfield E.S.P."/>
            <person name="Cloutier S."/>
        </authorList>
    </citation>
    <scope>NUCLEOTIDE SEQUENCE [LARGE SCALE GENOMIC DNA]</scope>
    <source>
        <strain evidence="1">144S4</strain>
    </source>
</reference>
<reference evidence="2 3" key="2">
    <citation type="journal article" date="2022" name="Int. J. Syst. Evol. Microbiol.">
        <title>Strains of Bradyrhizobium barranii sp. nov. associated with legumes native to Canada are symbionts of soybeans and belong to different subspecies (subsp. barranii subsp. nov. and subsp. apii subsp. nov.) and symbiovars (sv. glycinearum and sv. septentrionale).</title>
        <authorList>
            <person name="Bromfield E.S.P."/>
            <person name="Cloutier S."/>
            <person name="Wasai-Hara S."/>
            <person name="Minamisawa K."/>
        </authorList>
    </citation>
    <scope>NUCLEOTIDE SEQUENCE [LARGE SCALE GENOMIC DNA]</scope>
    <source>
        <strain evidence="2 3">144S4</strain>
    </source>
</reference>
<accession>A0A939M5M6</accession>
<dbReference type="EMBL" id="CP086136">
    <property type="protein sequence ID" value="UEM14112.1"/>
    <property type="molecule type" value="Genomic_DNA"/>
</dbReference>